<evidence type="ECO:0000313" key="3">
    <source>
        <dbReference type="Proteomes" id="UP000075230"/>
    </source>
</evidence>
<dbReference type="Proteomes" id="UP000075230">
    <property type="component" value="Unassembled WGS sequence"/>
</dbReference>
<evidence type="ECO:0000313" key="2">
    <source>
        <dbReference type="EMBL" id="GAT24026.1"/>
    </source>
</evidence>
<reference evidence="1" key="4">
    <citation type="submission" date="2021-02" db="EMBL/GenBank/DDBJ databases">
        <title>Aspergillus luchuensis mut. kawachii IFO 4304 genome sequence.</title>
        <authorList>
            <person name="Mori K."/>
            <person name="Kadooka C."/>
            <person name="Goto M."/>
            <person name="Futagami T."/>
        </authorList>
    </citation>
    <scope>NUCLEOTIDE SEQUENCE</scope>
    <source>
        <strain evidence="1">IFO 4308</strain>
    </source>
</reference>
<reference evidence="2 3" key="1">
    <citation type="journal article" date="2016" name="DNA Res.">
        <title>Genome sequence of Aspergillus luchuensis NBRC 4314.</title>
        <authorList>
            <person name="Yamada O."/>
            <person name="Machida M."/>
            <person name="Hosoyama A."/>
            <person name="Goto M."/>
            <person name="Takahashi T."/>
            <person name="Futagami T."/>
            <person name="Yamagata Y."/>
            <person name="Takeuchi M."/>
            <person name="Kobayashi T."/>
            <person name="Koike H."/>
            <person name="Abe K."/>
            <person name="Asai K."/>
            <person name="Arita M."/>
            <person name="Fujita N."/>
            <person name="Fukuda K."/>
            <person name="Higa K."/>
            <person name="Horikawa H."/>
            <person name="Ishikawa T."/>
            <person name="Jinno K."/>
            <person name="Kato Y."/>
            <person name="Kirimura K."/>
            <person name="Mizutani O."/>
            <person name="Nakasone K."/>
            <person name="Sano M."/>
            <person name="Shiraishi Y."/>
            <person name="Tsukahara M."/>
            <person name="Gomi K."/>
        </authorList>
    </citation>
    <scope>NUCLEOTIDE SEQUENCE [LARGE SCALE GENOMIC DNA]</scope>
    <source>
        <strain evidence="2 3">RIB 2604</strain>
    </source>
</reference>
<name>A0A146FDR9_ASPKA</name>
<dbReference type="OrthoDB" id="4410092at2759"/>
<reference evidence="3" key="2">
    <citation type="submission" date="2016-02" db="EMBL/GenBank/DDBJ databases">
        <title>Genome sequencing of Aspergillus luchuensis NBRC 4314.</title>
        <authorList>
            <person name="Yamada O."/>
        </authorList>
    </citation>
    <scope>NUCLEOTIDE SEQUENCE [LARGE SCALE GENOMIC DNA]</scope>
    <source>
        <strain evidence="3">RIB 2604</strain>
    </source>
</reference>
<sequence>MMSADTYNILNFADTLKRSFEEKVDEHGNVTKRGFKRGDLNVLSTLHYWIQPSPELQGDLYNANLIMCSRKYGPVFVAVGCEAPDTLLSPDGQAPDWARERVKVVCDLLRSKLRSLFADKKNKPRDGWPQYGAVIYGQEICVYKMDLEGGAHKVVFEGETVHDILWGRIIRLLDGIVDEFQIPDELGTE</sequence>
<accession>A0A146FDR9</accession>
<dbReference type="VEuPathDB" id="FungiDB:ASPFODRAFT_57764"/>
<dbReference type="EMBL" id="AP024425">
    <property type="protein sequence ID" value="BCR94081.1"/>
    <property type="molecule type" value="Genomic_DNA"/>
</dbReference>
<keyword evidence="4" id="KW-1185">Reference proteome</keyword>
<dbReference type="KEGG" id="aluc:AKAW2_11127A"/>
<dbReference type="RefSeq" id="XP_041537847.1">
    <property type="nucleotide sequence ID" value="XM_041682200.1"/>
</dbReference>
<proteinExistence type="predicted"/>
<evidence type="ECO:0000313" key="1">
    <source>
        <dbReference type="EMBL" id="BCR94081.1"/>
    </source>
</evidence>
<organism evidence="2 3">
    <name type="scientific">Aspergillus kawachii</name>
    <name type="common">White koji mold</name>
    <name type="synonym">Aspergillus awamori var. kawachi</name>
    <dbReference type="NCBI Taxonomy" id="1069201"/>
    <lineage>
        <taxon>Eukaryota</taxon>
        <taxon>Fungi</taxon>
        <taxon>Dikarya</taxon>
        <taxon>Ascomycota</taxon>
        <taxon>Pezizomycotina</taxon>
        <taxon>Eurotiomycetes</taxon>
        <taxon>Eurotiomycetidae</taxon>
        <taxon>Eurotiales</taxon>
        <taxon>Aspergillaceae</taxon>
        <taxon>Aspergillus</taxon>
        <taxon>Aspergillus subgen. Circumdati</taxon>
    </lineage>
</organism>
<reference evidence="1" key="3">
    <citation type="submission" date="2021-01" db="EMBL/GenBank/DDBJ databases">
        <authorList>
            <consortium name="Aspergillus luchuensis mut. kawachii IFO 4304 genome sequencing consortium"/>
            <person name="Kazuki M."/>
            <person name="Futagami T."/>
        </authorList>
    </citation>
    <scope>NUCLEOTIDE SEQUENCE</scope>
    <source>
        <strain evidence="1">IFO 4308</strain>
    </source>
</reference>
<dbReference type="EMBL" id="BCWF01000017">
    <property type="protein sequence ID" value="GAT24026.1"/>
    <property type="molecule type" value="Genomic_DNA"/>
</dbReference>
<dbReference type="AlphaFoldDB" id="A0A146FDR9"/>
<dbReference type="Proteomes" id="UP000661280">
    <property type="component" value="Chromosome 1"/>
</dbReference>
<gene>
    <name evidence="1" type="ORF">AKAW2_11127A</name>
    <name evidence="2" type="ORF">RIB2604_01711690</name>
</gene>
<protein>
    <submittedName>
        <fullName evidence="2">Uncharacterized protein</fullName>
    </submittedName>
</protein>
<evidence type="ECO:0000313" key="4">
    <source>
        <dbReference type="Proteomes" id="UP000661280"/>
    </source>
</evidence>
<dbReference type="GeneID" id="64955406"/>